<evidence type="ECO:0000256" key="3">
    <source>
        <dbReference type="PROSITE-ProRule" id="PRU10141"/>
    </source>
</evidence>
<dbReference type="InterPro" id="IPR008271">
    <property type="entry name" value="Ser/Thr_kinase_AS"/>
</dbReference>
<feature type="compositionally biased region" description="Polar residues" evidence="5">
    <location>
        <begin position="251"/>
        <end position="270"/>
    </location>
</feature>
<dbReference type="InterPro" id="IPR000719">
    <property type="entry name" value="Prot_kinase_dom"/>
</dbReference>
<dbReference type="InterPro" id="IPR011009">
    <property type="entry name" value="Kinase-like_dom_sf"/>
</dbReference>
<dbReference type="PANTHER" id="PTHR24347">
    <property type="entry name" value="SERINE/THREONINE-PROTEIN KINASE"/>
    <property type="match status" value="1"/>
</dbReference>
<dbReference type="PROSITE" id="PS50011">
    <property type="entry name" value="PROTEIN_KINASE_DOM"/>
    <property type="match status" value="1"/>
</dbReference>
<keyword evidence="2 3" id="KW-0067">ATP-binding</keyword>
<dbReference type="FunFam" id="3.30.200.20:FF:000138">
    <property type="entry name" value="Phosphorylase b kinase gamma catalytic chain, liver/testis"/>
    <property type="match status" value="1"/>
</dbReference>
<dbReference type="SMART" id="SM00220">
    <property type="entry name" value="S_TKc"/>
    <property type="match status" value="1"/>
</dbReference>
<dbReference type="KEGG" id="pmrn:116958458"/>
<dbReference type="Proteomes" id="UP001318040">
    <property type="component" value="Chromosome 77"/>
</dbReference>
<evidence type="ECO:0000256" key="5">
    <source>
        <dbReference type="SAM" id="MobiDB-lite"/>
    </source>
</evidence>
<gene>
    <name evidence="8 9" type="primary">LOC116958458</name>
</gene>
<dbReference type="InterPro" id="IPR017441">
    <property type="entry name" value="Protein_kinase_ATP_BS"/>
</dbReference>
<evidence type="ECO:0000259" key="6">
    <source>
        <dbReference type="PROSITE" id="PS50011"/>
    </source>
</evidence>
<keyword evidence="4" id="KW-0418">Kinase</keyword>
<dbReference type="Gene3D" id="3.30.200.20">
    <property type="entry name" value="Phosphorylase Kinase, domain 1"/>
    <property type="match status" value="1"/>
</dbReference>
<dbReference type="RefSeq" id="XP_032836954.1">
    <property type="nucleotide sequence ID" value="XM_032981063.1"/>
</dbReference>
<accession>A0AAJ7UJL6</accession>
<evidence type="ECO:0000313" key="7">
    <source>
        <dbReference type="Proteomes" id="UP001318040"/>
    </source>
</evidence>
<sequence>MTLGLGEEDSLPDRVGASEFYQKYNPKEILGRGVSSVVRRCVSKATGGEFAVKIIDLAAELLDAEQVEEIRSSTHTEVDILRCVAGHPHIIQLIDCFESSTVIFLVFDLMVKGELFDYLTEKVSLSEKETRRTMRAVLEVVHYLHDEVGVVHRDLKPENILLDSRGDIKLSDFGFACRLPAPGQPQLRELYGTPGYLAPEMLQCSMDPTHPGYGKEVDMWACWRHHVHTAGWLPTLLASQAAADAGDSSWRGATSSTRQPGTTNPPASKT</sequence>
<keyword evidence="4" id="KW-0723">Serine/threonine-protein kinase</keyword>
<keyword evidence="4" id="KW-0808">Transferase</keyword>
<organism evidence="7 8">
    <name type="scientific">Petromyzon marinus</name>
    <name type="common">Sea lamprey</name>
    <dbReference type="NCBI Taxonomy" id="7757"/>
    <lineage>
        <taxon>Eukaryota</taxon>
        <taxon>Metazoa</taxon>
        <taxon>Chordata</taxon>
        <taxon>Craniata</taxon>
        <taxon>Vertebrata</taxon>
        <taxon>Cyclostomata</taxon>
        <taxon>Hyperoartia</taxon>
        <taxon>Petromyzontiformes</taxon>
        <taxon>Petromyzontidae</taxon>
        <taxon>Petromyzon</taxon>
    </lineage>
</organism>
<dbReference type="PROSITE" id="PS00108">
    <property type="entry name" value="PROTEIN_KINASE_ST"/>
    <property type="match status" value="1"/>
</dbReference>
<keyword evidence="1 3" id="KW-0547">Nucleotide-binding</keyword>
<evidence type="ECO:0000256" key="4">
    <source>
        <dbReference type="RuleBase" id="RU000304"/>
    </source>
</evidence>
<keyword evidence="7" id="KW-1185">Reference proteome</keyword>
<dbReference type="Gene3D" id="1.10.510.10">
    <property type="entry name" value="Transferase(Phosphotransferase) domain 1"/>
    <property type="match status" value="1"/>
</dbReference>
<evidence type="ECO:0000313" key="9">
    <source>
        <dbReference type="RefSeq" id="XP_032836955.1"/>
    </source>
</evidence>
<evidence type="ECO:0000256" key="2">
    <source>
        <dbReference type="ARBA" id="ARBA00022840"/>
    </source>
</evidence>
<feature type="region of interest" description="Disordered" evidence="5">
    <location>
        <begin position="246"/>
        <end position="270"/>
    </location>
</feature>
<dbReference type="AlphaFoldDB" id="A0AAJ7UJL6"/>
<dbReference type="RefSeq" id="XP_032836955.1">
    <property type="nucleotide sequence ID" value="XM_032981064.1"/>
</dbReference>
<evidence type="ECO:0000256" key="1">
    <source>
        <dbReference type="ARBA" id="ARBA00022741"/>
    </source>
</evidence>
<dbReference type="GO" id="GO:0004674">
    <property type="term" value="F:protein serine/threonine kinase activity"/>
    <property type="evidence" value="ECO:0007669"/>
    <property type="project" value="UniProtKB-KW"/>
</dbReference>
<proteinExistence type="inferred from homology"/>
<comment type="similarity">
    <text evidence="4">Belongs to the protein kinase superfamily.</text>
</comment>
<protein>
    <submittedName>
        <fullName evidence="8 9">Phosphorylase b kinase gamma catalytic chain, liver/testis isoform-like</fullName>
    </submittedName>
</protein>
<dbReference type="GO" id="GO:0005524">
    <property type="term" value="F:ATP binding"/>
    <property type="evidence" value="ECO:0007669"/>
    <property type="project" value="UniProtKB-UniRule"/>
</dbReference>
<dbReference type="Pfam" id="PF00069">
    <property type="entry name" value="Pkinase"/>
    <property type="match status" value="1"/>
</dbReference>
<feature type="binding site" evidence="3">
    <location>
        <position position="53"/>
    </location>
    <ligand>
        <name>ATP</name>
        <dbReference type="ChEBI" id="CHEBI:30616"/>
    </ligand>
</feature>
<dbReference type="PROSITE" id="PS00107">
    <property type="entry name" value="PROTEIN_KINASE_ATP"/>
    <property type="match status" value="1"/>
</dbReference>
<evidence type="ECO:0000313" key="8">
    <source>
        <dbReference type="RefSeq" id="XP_032836954.1"/>
    </source>
</evidence>
<feature type="domain" description="Protein kinase" evidence="6">
    <location>
        <begin position="24"/>
        <end position="270"/>
    </location>
</feature>
<dbReference type="SUPFAM" id="SSF56112">
    <property type="entry name" value="Protein kinase-like (PK-like)"/>
    <property type="match status" value="1"/>
</dbReference>
<name>A0AAJ7UJL6_PETMA</name>
<reference evidence="8 9" key="1">
    <citation type="submission" date="2025-04" db="UniProtKB">
        <authorList>
            <consortium name="RefSeq"/>
        </authorList>
    </citation>
    <scope>IDENTIFICATION</scope>
    <source>
        <tissue evidence="8 9">Sperm</tissue>
    </source>
</reference>